<dbReference type="EMBL" id="MH155596">
    <property type="protein sequence ID" value="AWM30242.1"/>
    <property type="molecule type" value="Genomic_DNA"/>
</dbReference>
<organism evidence="4 6">
    <name type="scientific">Staphylococcus caeli</name>
    <dbReference type="NCBI Taxonomy" id="2201815"/>
    <lineage>
        <taxon>Bacteria</taxon>
        <taxon>Bacillati</taxon>
        <taxon>Bacillota</taxon>
        <taxon>Bacilli</taxon>
        <taxon>Bacillales</taxon>
        <taxon>Staphylococcaceae</taxon>
        <taxon>Staphylococcus</taxon>
    </lineage>
</organism>
<accession>A0A1D4NH06</accession>
<dbReference type="RefSeq" id="WP_069995922.1">
    <property type="nucleotide sequence ID" value="NZ_FMPG01000008.1"/>
</dbReference>
<dbReference type="EMBL" id="FMPG01000008">
    <property type="protein sequence ID" value="SCT13016.1"/>
    <property type="molecule type" value="Genomic_DNA"/>
</dbReference>
<keyword evidence="1" id="KW-1133">Transmembrane helix</keyword>
<dbReference type="AlphaFoldDB" id="A0A1D4NH06"/>
<feature type="transmembrane region" description="Helical" evidence="1">
    <location>
        <begin position="105"/>
        <end position="130"/>
    </location>
</feature>
<keyword evidence="1" id="KW-0812">Transmembrane</keyword>
<feature type="transmembrane region" description="Helical" evidence="1">
    <location>
        <begin position="151"/>
        <end position="172"/>
    </location>
</feature>
<evidence type="ECO:0000313" key="5">
    <source>
        <dbReference type="Proteomes" id="UP000095412"/>
    </source>
</evidence>
<feature type="transmembrane region" description="Helical" evidence="1">
    <location>
        <begin position="50"/>
        <end position="73"/>
    </location>
</feature>
<keyword evidence="1" id="KW-0472">Membrane</keyword>
<reference evidence="2" key="3">
    <citation type="submission" date="2018-03" db="EMBL/GenBank/DDBJ databases">
        <title>A novel mecC allotype, mecC3, in a new Staphylococcus species, Staphylococcus caeli.</title>
        <authorList>
            <person name="MacFadyen A.C."/>
            <person name="Harrison E.M."/>
            <person name="Morgan F.J.E."/>
            <person name="Parkhill J."/>
            <person name="Holmes M.A."/>
            <person name="Paterson G.K."/>
        </authorList>
    </citation>
    <scope>NUCLEOTIDE SEQUENCE</scope>
    <source>
        <strain evidence="2">82B</strain>
    </source>
</reference>
<keyword evidence="5" id="KW-1185">Reference proteome</keyword>
<evidence type="ECO:0000313" key="6">
    <source>
        <dbReference type="Proteomes" id="UP000095768"/>
    </source>
</evidence>
<sequence length="250" mass="29336">MKENLKFEFNKLIHSKIVIFIIIILLLPLIWGLILKIEPAWLVVEGKSDLFVYTLTMLQFVLLFKLHIIFFIFTYSSLGYEMSNGQLFYHLVRSPNRNLVFFTKYIFNLSVILMFISFFSLISFTSYNLFIKGSKFGISKITWWETNQREIVIQIIFLLCYLVFLITLTFFISVFIKSINSIFIVILIDIVLGLLVKIEDIKFYIPNFIALSNTIHDIEFEKLLINAIVILVSTLLILLLTVVRFNKTNL</sequence>
<reference evidence="4 6" key="1">
    <citation type="submission" date="2016-09" db="EMBL/GenBank/DDBJ databases">
        <authorList>
            <consortium name="Pathogen Informatics"/>
        </authorList>
    </citation>
    <scope>NUCLEOTIDE SEQUENCE [LARGE SCALE GENOMIC DNA]</scope>
    <source>
        <strain evidence="4 6">82B</strain>
    </source>
</reference>
<name>A0A1D4NH06_9STAP</name>
<evidence type="ECO:0000256" key="1">
    <source>
        <dbReference type="SAM" id="Phobius"/>
    </source>
</evidence>
<evidence type="ECO:0000313" key="4">
    <source>
        <dbReference type="EMBL" id="SCT13016.1"/>
    </source>
</evidence>
<feature type="transmembrane region" description="Helical" evidence="1">
    <location>
        <begin position="223"/>
        <end position="245"/>
    </location>
</feature>
<feature type="transmembrane region" description="Helical" evidence="1">
    <location>
        <begin position="178"/>
        <end position="196"/>
    </location>
</feature>
<dbReference type="Proteomes" id="UP000095768">
    <property type="component" value="Unassembled WGS sequence"/>
</dbReference>
<evidence type="ECO:0000313" key="3">
    <source>
        <dbReference type="EMBL" id="SCT09980.1"/>
    </source>
</evidence>
<proteinExistence type="predicted"/>
<protein>
    <submittedName>
        <fullName evidence="4">ABC-2 family transporter protein</fullName>
    </submittedName>
</protein>
<dbReference type="Proteomes" id="UP000095412">
    <property type="component" value="Unassembled WGS sequence"/>
</dbReference>
<gene>
    <name evidence="4" type="ORF">SAMEA2297795_01839</name>
    <name evidence="3" type="ORF">SAMEA2297796_01752</name>
    <name evidence="2" type="ORF">SCC82B_00102</name>
</gene>
<feature type="transmembrane region" description="Helical" evidence="1">
    <location>
        <begin position="17"/>
        <end position="38"/>
    </location>
</feature>
<reference evidence="3 5" key="2">
    <citation type="submission" date="2016-09" db="EMBL/GenBank/DDBJ databases">
        <authorList>
            <consortium name="Pathogen Informatics"/>
            <person name="Sun Q."/>
            <person name="Inoue M."/>
        </authorList>
    </citation>
    <scope>NUCLEOTIDE SEQUENCE [LARGE SCALE GENOMIC DNA]</scope>
    <source>
        <strain evidence="3 5">82C</strain>
    </source>
</reference>
<accession>A0A2U8RLZ3</accession>
<evidence type="ECO:0000313" key="2">
    <source>
        <dbReference type="EMBL" id="AWM30242.1"/>
    </source>
</evidence>
<dbReference type="EMBL" id="FMPI01000012">
    <property type="protein sequence ID" value="SCT09980.1"/>
    <property type="molecule type" value="Genomic_DNA"/>
</dbReference>